<accession>A0ABR2U684</accession>
<organism evidence="1 2">
    <name type="scientific">Hibiscus sabdariffa</name>
    <name type="common">roselle</name>
    <dbReference type="NCBI Taxonomy" id="183260"/>
    <lineage>
        <taxon>Eukaryota</taxon>
        <taxon>Viridiplantae</taxon>
        <taxon>Streptophyta</taxon>
        <taxon>Embryophyta</taxon>
        <taxon>Tracheophyta</taxon>
        <taxon>Spermatophyta</taxon>
        <taxon>Magnoliopsida</taxon>
        <taxon>eudicotyledons</taxon>
        <taxon>Gunneridae</taxon>
        <taxon>Pentapetalae</taxon>
        <taxon>rosids</taxon>
        <taxon>malvids</taxon>
        <taxon>Malvales</taxon>
        <taxon>Malvaceae</taxon>
        <taxon>Malvoideae</taxon>
        <taxon>Hibiscus</taxon>
    </lineage>
</organism>
<protein>
    <submittedName>
        <fullName evidence="1">Uncharacterized protein</fullName>
    </submittedName>
</protein>
<proteinExistence type="predicted"/>
<evidence type="ECO:0000313" key="2">
    <source>
        <dbReference type="Proteomes" id="UP001396334"/>
    </source>
</evidence>
<keyword evidence="2" id="KW-1185">Reference proteome</keyword>
<sequence length="102" mass="10860">MAPSETTTVIHEANTAAFSAYPVYYASIPSPLFTAPQGASPHFMPVKTLSPNSMHELSYCQHMLQGPPAPMQVNAQPMSPYPSTTPVHFATPEVVGDNACLG</sequence>
<comment type="caution">
    <text evidence="1">The sequence shown here is derived from an EMBL/GenBank/DDBJ whole genome shotgun (WGS) entry which is preliminary data.</text>
</comment>
<dbReference type="EMBL" id="JBBPBN010000002">
    <property type="protein sequence ID" value="KAK9045155.1"/>
    <property type="molecule type" value="Genomic_DNA"/>
</dbReference>
<name>A0ABR2U684_9ROSI</name>
<evidence type="ECO:0000313" key="1">
    <source>
        <dbReference type="EMBL" id="KAK9045155.1"/>
    </source>
</evidence>
<dbReference type="Proteomes" id="UP001396334">
    <property type="component" value="Unassembled WGS sequence"/>
</dbReference>
<reference evidence="1 2" key="1">
    <citation type="journal article" date="2024" name="G3 (Bethesda)">
        <title>Genome assembly of Hibiscus sabdariffa L. provides insights into metabolisms of medicinal natural products.</title>
        <authorList>
            <person name="Kim T."/>
        </authorList>
    </citation>
    <scope>NUCLEOTIDE SEQUENCE [LARGE SCALE GENOMIC DNA]</scope>
    <source>
        <strain evidence="1">TK-2024</strain>
        <tissue evidence="1">Old leaves</tissue>
    </source>
</reference>
<gene>
    <name evidence="1" type="ORF">V6N11_059044</name>
</gene>